<dbReference type="AlphaFoldDB" id="A0A845G9Q8"/>
<dbReference type="GO" id="GO:0010411">
    <property type="term" value="P:xyloglucan metabolic process"/>
    <property type="evidence" value="ECO:0007669"/>
    <property type="project" value="TreeGrafter"/>
</dbReference>
<feature type="non-terminal residue" evidence="7">
    <location>
        <position position="1"/>
    </location>
</feature>
<evidence type="ECO:0000256" key="2">
    <source>
        <dbReference type="ARBA" id="ARBA00022801"/>
    </source>
</evidence>
<keyword evidence="1" id="KW-0732">Signal</keyword>
<dbReference type="PANTHER" id="PTHR43739">
    <property type="entry name" value="XYLOGLUCANASE (EUROFUNG)"/>
    <property type="match status" value="1"/>
</dbReference>
<comment type="similarity">
    <text evidence="6">Belongs to the glycosyl hydrolase 74 family.</text>
</comment>
<dbReference type="GO" id="GO:0016798">
    <property type="term" value="F:hydrolase activity, acting on glycosyl bonds"/>
    <property type="evidence" value="ECO:0007669"/>
    <property type="project" value="UniProtKB-KW"/>
</dbReference>
<keyword evidence="3" id="KW-0119">Carbohydrate metabolism</keyword>
<dbReference type="Gene3D" id="2.130.10.10">
    <property type="entry name" value="YVTN repeat-like/Quinoprotein amine dehydrogenase"/>
    <property type="match status" value="1"/>
</dbReference>
<dbReference type="Proteomes" id="UP000470302">
    <property type="component" value="Unassembled WGS sequence"/>
</dbReference>
<evidence type="ECO:0000256" key="4">
    <source>
        <dbReference type="ARBA" id="ARBA00023295"/>
    </source>
</evidence>
<dbReference type="InterPro" id="IPR052025">
    <property type="entry name" value="Xyloglucanase_GH74"/>
</dbReference>
<comment type="caution">
    <text evidence="7">The sequence shown here is derived from an EMBL/GenBank/DDBJ whole genome shotgun (WGS) entry which is preliminary data.</text>
</comment>
<dbReference type="InterPro" id="IPR015943">
    <property type="entry name" value="WD40/YVTN_repeat-like_dom_sf"/>
</dbReference>
<protein>
    <recommendedName>
        <fullName evidence="9">Xyloglucanase</fullName>
    </recommendedName>
</protein>
<keyword evidence="4" id="KW-0326">Glycosidase</keyword>
<accession>A0A845G9Q8</accession>
<evidence type="ECO:0008006" key="9">
    <source>
        <dbReference type="Google" id="ProtNLM"/>
    </source>
</evidence>
<gene>
    <name evidence="7" type="ORF">GTP91_20360</name>
</gene>
<dbReference type="EMBL" id="WWCW01000077">
    <property type="protein sequence ID" value="MYM89518.1"/>
    <property type="molecule type" value="Genomic_DNA"/>
</dbReference>
<evidence type="ECO:0000256" key="3">
    <source>
        <dbReference type="ARBA" id="ARBA00023277"/>
    </source>
</evidence>
<proteinExistence type="inferred from homology"/>
<keyword evidence="2" id="KW-0378">Hydrolase</keyword>
<organism evidence="7 8">
    <name type="scientific">Duganella vulcania</name>
    <dbReference type="NCBI Taxonomy" id="2692166"/>
    <lineage>
        <taxon>Bacteria</taxon>
        <taxon>Pseudomonadati</taxon>
        <taxon>Pseudomonadota</taxon>
        <taxon>Betaproteobacteria</taxon>
        <taxon>Burkholderiales</taxon>
        <taxon>Oxalobacteraceae</taxon>
        <taxon>Telluria group</taxon>
        <taxon>Duganella</taxon>
    </lineage>
</organism>
<evidence type="ECO:0000313" key="8">
    <source>
        <dbReference type="Proteomes" id="UP000470302"/>
    </source>
</evidence>
<evidence type="ECO:0000256" key="6">
    <source>
        <dbReference type="ARBA" id="ARBA00037986"/>
    </source>
</evidence>
<evidence type="ECO:0000256" key="1">
    <source>
        <dbReference type="ARBA" id="ARBA00022729"/>
    </source>
</evidence>
<name>A0A845G9Q8_9BURK</name>
<keyword evidence="5" id="KW-0624">Polysaccharide degradation</keyword>
<dbReference type="PANTHER" id="PTHR43739:SF2">
    <property type="entry name" value="OLIGOXYLOGLUCAN-REDUCING END-SPECIFIC XYLOGLUCANASE-RELATED"/>
    <property type="match status" value="1"/>
</dbReference>
<dbReference type="GO" id="GO:0000272">
    <property type="term" value="P:polysaccharide catabolic process"/>
    <property type="evidence" value="ECO:0007669"/>
    <property type="project" value="UniProtKB-KW"/>
</dbReference>
<sequence>PAGRLSGAKGSPAVRTVPGREGDVWVALYDGGLARSTDSGATFANLANVGYAAAVGFGKAAPGANYPAVYIWGTVAGVRGLFRSTDSGASWLRINDDNHQYGGPGDAQFVIGDANTYGVVYMSTAGRGIVTGKPIVAN</sequence>
<dbReference type="SUPFAM" id="SSF110296">
    <property type="entry name" value="Oligoxyloglucan reducing end-specific cellobiohydrolase"/>
    <property type="match status" value="1"/>
</dbReference>
<evidence type="ECO:0000256" key="5">
    <source>
        <dbReference type="ARBA" id="ARBA00023326"/>
    </source>
</evidence>
<reference evidence="7 8" key="1">
    <citation type="submission" date="2020-01" db="EMBL/GenBank/DDBJ databases">
        <title>Novel species isolated from a subtropical stream in China.</title>
        <authorList>
            <person name="Lu H."/>
        </authorList>
    </citation>
    <scope>NUCLEOTIDE SEQUENCE [LARGE SCALE GENOMIC DNA]</scope>
    <source>
        <strain evidence="7 8">FT82W</strain>
    </source>
</reference>
<evidence type="ECO:0000313" key="7">
    <source>
        <dbReference type="EMBL" id="MYM89518.1"/>
    </source>
</evidence>